<keyword evidence="7" id="KW-1185">Reference proteome</keyword>
<gene>
    <name evidence="6" type="ORF">ACFQ2V_18690</name>
</gene>
<sequence length="33" mass="3337">MRIGILTGGGDCPGLNAVIRGATRAAEVTYDST</sequence>
<dbReference type="EC" id="2.7.1.11" evidence="6"/>
<feature type="domain" description="Phosphofructokinase" evidence="5">
    <location>
        <begin position="2"/>
        <end position="27"/>
    </location>
</feature>
<feature type="non-terminal residue" evidence="6">
    <location>
        <position position="33"/>
    </location>
</feature>
<accession>A0ABW3N3L2</accession>
<organism evidence="6 7">
    <name type="scientific">Terrabacter terrigena</name>
    <dbReference type="NCBI Taxonomy" id="574718"/>
    <lineage>
        <taxon>Bacteria</taxon>
        <taxon>Bacillati</taxon>
        <taxon>Actinomycetota</taxon>
        <taxon>Actinomycetes</taxon>
        <taxon>Micrococcales</taxon>
        <taxon>Intrasporangiaceae</taxon>
        <taxon>Terrabacter</taxon>
    </lineage>
</organism>
<evidence type="ECO:0000256" key="2">
    <source>
        <dbReference type="ARBA" id="ARBA00022723"/>
    </source>
</evidence>
<dbReference type="InterPro" id="IPR000023">
    <property type="entry name" value="Phosphofructokinase_dom"/>
</dbReference>
<keyword evidence="3" id="KW-0418">Kinase</keyword>
<dbReference type="InterPro" id="IPR035966">
    <property type="entry name" value="PKF_sf"/>
</dbReference>
<keyword evidence="4" id="KW-0460">Magnesium</keyword>
<evidence type="ECO:0000259" key="5">
    <source>
        <dbReference type="Pfam" id="PF00365"/>
    </source>
</evidence>
<reference evidence="7" key="1">
    <citation type="journal article" date="2019" name="Int. J. Syst. Evol. Microbiol.">
        <title>The Global Catalogue of Microorganisms (GCM) 10K type strain sequencing project: providing services to taxonomists for standard genome sequencing and annotation.</title>
        <authorList>
            <consortium name="The Broad Institute Genomics Platform"/>
            <consortium name="The Broad Institute Genome Sequencing Center for Infectious Disease"/>
            <person name="Wu L."/>
            <person name="Ma J."/>
        </authorList>
    </citation>
    <scope>NUCLEOTIDE SEQUENCE [LARGE SCALE GENOMIC DNA]</scope>
    <source>
        <strain evidence="7">CCUG 57508</strain>
    </source>
</reference>
<dbReference type="SUPFAM" id="SSF53784">
    <property type="entry name" value="Phosphofructokinase"/>
    <property type="match status" value="1"/>
</dbReference>
<keyword evidence="2" id="KW-0479">Metal-binding</keyword>
<evidence type="ECO:0000256" key="4">
    <source>
        <dbReference type="ARBA" id="ARBA00022842"/>
    </source>
</evidence>
<keyword evidence="1 6" id="KW-0808">Transferase</keyword>
<evidence type="ECO:0000256" key="1">
    <source>
        <dbReference type="ARBA" id="ARBA00022679"/>
    </source>
</evidence>
<evidence type="ECO:0000313" key="7">
    <source>
        <dbReference type="Proteomes" id="UP001597046"/>
    </source>
</evidence>
<evidence type="ECO:0000313" key="6">
    <source>
        <dbReference type="EMBL" id="MFD1056345.1"/>
    </source>
</evidence>
<evidence type="ECO:0000256" key="3">
    <source>
        <dbReference type="ARBA" id="ARBA00022777"/>
    </source>
</evidence>
<dbReference type="Gene3D" id="3.40.50.450">
    <property type="match status" value="1"/>
</dbReference>
<dbReference type="RefSeq" id="WP_386054528.1">
    <property type="nucleotide sequence ID" value="NZ_JBHTKH010000018.1"/>
</dbReference>
<dbReference type="Pfam" id="PF00365">
    <property type="entry name" value="PFK"/>
    <property type="match status" value="1"/>
</dbReference>
<protein>
    <submittedName>
        <fullName evidence="6">6-phosphofructokinase</fullName>
        <ecNumber evidence="6">2.7.1.11</ecNumber>
    </submittedName>
</protein>
<comment type="caution">
    <text evidence="6">The sequence shown here is derived from an EMBL/GenBank/DDBJ whole genome shotgun (WGS) entry which is preliminary data.</text>
</comment>
<dbReference type="GO" id="GO:0003872">
    <property type="term" value="F:6-phosphofructokinase activity"/>
    <property type="evidence" value="ECO:0007669"/>
    <property type="project" value="UniProtKB-EC"/>
</dbReference>
<proteinExistence type="predicted"/>
<name>A0ABW3N3L2_9MICO</name>
<dbReference type="EMBL" id="JBHTKH010000018">
    <property type="protein sequence ID" value="MFD1056345.1"/>
    <property type="molecule type" value="Genomic_DNA"/>
</dbReference>
<dbReference type="Proteomes" id="UP001597046">
    <property type="component" value="Unassembled WGS sequence"/>
</dbReference>